<evidence type="ECO:0000313" key="2">
    <source>
        <dbReference type="Proteomes" id="UP001400965"/>
    </source>
</evidence>
<sequence>MKKFLAICIVIFLLIAMTIGDFIANKSVPKDKTYFTKTEGKNIYIVKNNKWEKLDIVGVDLNSTKPGVFPNEDKVSKEEYIRWIKDIYDMGANCIRVSNLMNESFYSALYEFNKDKKDPIYLMQGIYFNETLLKNGQDPQGSKPEQAFKRNIKLIIDSIHGNPYNFNKLNPTQLYKTDVSNYVIGYSLGIEFAKHDLIYTEIMNQKNVYIGKYLYTDNKASSFEAYMAKMGNYAISYEFKNYTKQSLISFIGTASHHIVSSSTNRVNKSILSNKDSANGDEDIKNYFDVENIKAKRKLKTGVIAGYNIYPSYSEVKEYQDNIDEYFKKINNYHKIPVIISEFGVPSSRSGGDFNKDIDKGYITEKEQGKALVDVYKAIKSSGIAGCFIFEFQDSWNASSWNTKDSKILDRSAYWSDAQTYSQNFGLMTFEPGKLEITPYPDDSLNEWKEEDIVSKNEDLSLSIKNDEKYLYFMIKSKDKIDLKKDELYIDLDTTPKSGANKSSQYKLDFNNPVDFIIKINDKDSMIAVHEYYNRFNFYENKTLYEQRPDLIKNTPDMDHFSQILIETRPKMYVESLGKTQDKLTYETGKLIKGNANPESKDFNSIADYYIGDNYVEVRIPWGLLNFMDPSTKQIQDDFYKEFKTNSLMIDDIKVGVTKKEKEQTLSRLNSISYKLDGWMFPKYHERLKQSYYIVKNELNKR</sequence>
<dbReference type="EMBL" id="BAAACP010000002">
    <property type="protein sequence ID" value="GAA0862123.1"/>
    <property type="molecule type" value="Genomic_DNA"/>
</dbReference>
<name>A0ABP3X8W4_9FIRM</name>
<dbReference type="InterPro" id="IPR017853">
    <property type="entry name" value="GH"/>
</dbReference>
<dbReference type="SUPFAM" id="SSF51445">
    <property type="entry name" value="(Trans)glycosidases"/>
    <property type="match status" value="1"/>
</dbReference>
<reference evidence="2" key="1">
    <citation type="journal article" date="2019" name="Int. J. Syst. Evol. Microbiol.">
        <title>The Global Catalogue of Microorganisms (GCM) 10K type strain sequencing project: providing services to taxonomists for standard genome sequencing and annotation.</title>
        <authorList>
            <consortium name="The Broad Institute Genomics Platform"/>
            <consortium name="The Broad Institute Genome Sequencing Center for Infectious Disease"/>
            <person name="Wu L."/>
            <person name="Ma J."/>
        </authorList>
    </citation>
    <scope>NUCLEOTIDE SEQUENCE [LARGE SCALE GENOMIC DNA]</scope>
    <source>
        <strain evidence="2">JCM 6486</strain>
    </source>
</reference>
<dbReference type="Proteomes" id="UP001400965">
    <property type="component" value="Unassembled WGS sequence"/>
</dbReference>
<keyword evidence="2" id="KW-1185">Reference proteome</keyword>
<protein>
    <submittedName>
        <fullName evidence="1">Uncharacterized protein</fullName>
    </submittedName>
</protein>
<gene>
    <name evidence="1" type="ORF">GCM10008917_06240</name>
</gene>
<accession>A0ABP3X8W4</accession>
<proteinExistence type="predicted"/>
<organism evidence="1 2">
    <name type="scientific">Paraclostridium tenue</name>
    <dbReference type="NCBI Taxonomy" id="1737"/>
    <lineage>
        <taxon>Bacteria</taxon>
        <taxon>Bacillati</taxon>
        <taxon>Bacillota</taxon>
        <taxon>Clostridia</taxon>
        <taxon>Peptostreptococcales</taxon>
        <taxon>Peptostreptococcaceae</taxon>
        <taxon>Paraclostridium</taxon>
    </lineage>
</organism>
<dbReference type="RefSeq" id="WP_346042277.1">
    <property type="nucleotide sequence ID" value="NZ_BAAACP010000002.1"/>
</dbReference>
<dbReference type="Gene3D" id="3.20.20.80">
    <property type="entry name" value="Glycosidases"/>
    <property type="match status" value="1"/>
</dbReference>
<comment type="caution">
    <text evidence="1">The sequence shown here is derived from an EMBL/GenBank/DDBJ whole genome shotgun (WGS) entry which is preliminary data.</text>
</comment>
<evidence type="ECO:0000313" key="1">
    <source>
        <dbReference type="EMBL" id="GAA0862123.1"/>
    </source>
</evidence>